<reference evidence="1" key="1">
    <citation type="submission" date="2017-07" db="EMBL/GenBank/DDBJ databases">
        <title>Taro Niue Genome Assembly and Annotation.</title>
        <authorList>
            <person name="Atibalentja N."/>
            <person name="Keating K."/>
            <person name="Fields C.J."/>
        </authorList>
    </citation>
    <scope>NUCLEOTIDE SEQUENCE</scope>
    <source>
        <strain evidence="1">Niue_2</strain>
        <tissue evidence="1">Leaf</tissue>
    </source>
</reference>
<gene>
    <name evidence="1" type="ORF">Taro_021762</name>
</gene>
<sequence>MKATEEALEEKQKFN</sequence>
<evidence type="ECO:0000313" key="2">
    <source>
        <dbReference type="Proteomes" id="UP000652761"/>
    </source>
</evidence>
<protein>
    <submittedName>
        <fullName evidence="1">Uncharacterized protein</fullName>
    </submittedName>
</protein>
<dbReference type="EMBL" id="NMUH01001125">
    <property type="protein sequence ID" value="MQL89181.1"/>
    <property type="molecule type" value="Genomic_DNA"/>
</dbReference>
<evidence type="ECO:0000313" key="1">
    <source>
        <dbReference type="EMBL" id="MQL89181.1"/>
    </source>
</evidence>
<keyword evidence="2" id="KW-1185">Reference proteome</keyword>
<name>A0A843UZN6_COLES</name>
<dbReference type="Proteomes" id="UP000652761">
    <property type="component" value="Unassembled WGS sequence"/>
</dbReference>
<accession>A0A843UZN6</accession>
<organism evidence="1 2">
    <name type="scientific">Colocasia esculenta</name>
    <name type="common">Wild taro</name>
    <name type="synonym">Arum esculentum</name>
    <dbReference type="NCBI Taxonomy" id="4460"/>
    <lineage>
        <taxon>Eukaryota</taxon>
        <taxon>Viridiplantae</taxon>
        <taxon>Streptophyta</taxon>
        <taxon>Embryophyta</taxon>
        <taxon>Tracheophyta</taxon>
        <taxon>Spermatophyta</taxon>
        <taxon>Magnoliopsida</taxon>
        <taxon>Liliopsida</taxon>
        <taxon>Araceae</taxon>
        <taxon>Aroideae</taxon>
        <taxon>Colocasieae</taxon>
        <taxon>Colocasia</taxon>
    </lineage>
</organism>
<comment type="caution">
    <text evidence="1">The sequence shown here is derived from an EMBL/GenBank/DDBJ whole genome shotgun (WGS) entry which is preliminary data.</text>
</comment>
<proteinExistence type="predicted"/>